<sequence>MWTRLLYLNTDSSIGVRTSFACQPRREDESLSLTPDTVPPPYASIRGIVTLSWPYSSSTQQCALLLADPDFRLRKQKGQVRIRFTGVAAAAVARAHLGIGDEVVLRLQGASWVDAVDVTRTPGRSVDVELSFGRHVELTIKRPTGDVVVNVDVPTPPLSSERNKPAPDATPPPAASRYPRASFSGGIASVQIYSSPAFNKRSRLSGNSFLDSNYDPFQSVNVEDEQPRKKLRLSFGGVENWRYSGETPSPVKRTPSPGIKPQAGQEPSTVPAGVDFPGSNPDEAMDADEPQSNALASTRQAEVSASEVAAAQEVDAMETDAMETDVATKPCQSQKGPEPSQSLPPETMLPPPLPRLQVPAASPSQENSGAQQDEHEQHDGPSTPKLQAVPNSALPLPSPFPSSATQENFESLQPDHSTLAADDDPSAQKFETHTDQSSETLTIDGTHPSVQPMAIIIAQETQLLEKPVGLDRALEIDVQQGTGDGDTVQSNHSLPNDVDEPLAGGELTSVAQGQVHISQTLEREATDQGAVAEHGSGETREPERAHAVKREDQQAVQGKSRNQYKGVNPQPQTPVRQPKGYPKSDDAASAAVTAVAGFRPTPQSQRDKVMARTYSSLFGFRTSPPPQTMLSQRDAGDAAPLARLPPFAVPKIDTTEVSANKPEPSIDLVTEFKEPGAEVAGEIHGSTHTTLVITEPGMDETTSHIPSLEHTSEREPMLTPEPKLDQDLLSEAEAEVNGYGEPQEPPPDVDHPVSSPLYNEVVDSDLQVPSDPVSVPAEADDGPLHTSQPEIIVLDSSSSIEEPTDEGTGFDGVEYAEASFEEQRIEHGPTEDISEANDMFQTTLDAKEAAWQQQDDHIIEDVDDTESSVREDPAVFDNVAGNEVQFQDFVSELQDLVEPEQLDAANHSPLMTDEMDTDDSLSSPLPTSELNGFVEGILPLILMEMDSSSSPYPELVAPRRIQATLPAEDYVVPSQFTPERGIEESQNGEMTETFDTQQASLAEDFDAISVPMREPARELSAKEAEQPRMVAFPAAQDELKDSVAHISSQPLNLQEHASLSPPQVIELITSSPIEEDFALVLDTHGSPPPATVDLLDPVRTEAATFEGLIGMDTLASPSQTQHSILPPRSAREHSQATSAPNEDGHEDEDEDHSQMTIVPHEYQNTTVAKPALPYSAELESQVPHVTADNISYPTLPLSPLQSQPIPEASFSPVQQSHQETAESAMPPTPQLTQQESDLLVAATVTSQITSLSRLQSAEIQSPADFQTKREAIIQVAAEVTLASTGEQLVTVTRADPNTLIEPLTQSDGAADERKTPRSSRVDHNGARVGKSARKSFKARLSNVPDVISAWFLPKGPSGVVANAFSEQRTKHHALQVEQTDAQVSRLELRKSTSNGVSTSFGYFTTLSGLEEKLNATTQDALGNNTVDILAVVTNSTKAPERAKGGPRDYYTIMRIADTSQPSNGSIRVEVFRPWKAVLPVADVGDVVLLRAFAVKSKKRQAYLMSRDASSWCVWRYGDTKLGEANEGKPVWARRSVDGRPDGMREEIKGPPVELGEEERRHAGVLREWWITVGSKADAAEFEEER</sequence>
<keyword evidence="4" id="KW-1185">Reference proteome</keyword>
<feature type="compositionally biased region" description="Polar residues" evidence="1">
    <location>
        <begin position="362"/>
        <end position="371"/>
    </location>
</feature>
<gene>
    <name evidence="3" type="ORF">LTR32_006186</name>
</gene>
<organism evidence="3 4">
    <name type="scientific">Rachicladosporium monterosium</name>
    <dbReference type="NCBI Taxonomy" id="1507873"/>
    <lineage>
        <taxon>Eukaryota</taxon>
        <taxon>Fungi</taxon>
        <taxon>Dikarya</taxon>
        <taxon>Ascomycota</taxon>
        <taxon>Pezizomycotina</taxon>
        <taxon>Dothideomycetes</taxon>
        <taxon>Dothideomycetidae</taxon>
        <taxon>Cladosporiales</taxon>
        <taxon>Cladosporiaceae</taxon>
        <taxon>Rachicladosporium</taxon>
    </lineage>
</organism>
<evidence type="ECO:0000313" key="4">
    <source>
        <dbReference type="Proteomes" id="UP001308179"/>
    </source>
</evidence>
<evidence type="ECO:0000313" key="3">
    <source>
        <dbReference type="EMBL" id="KAK5141198.1"/>
    </source>
</evidence>
<dbReference type="SMART" id="SM00976">
    <property type="entry name" value="Telo_bind"/>
    <property type="match status" value="1"/>
</dbReference>
<dbReference type="SUPFAM" id="SSF50249">
    <property type="entry name" value="Nucleic acid-binding proteins"/>
    <property type="match status" value="1"/>
</dbReference>
<feature type="compositionally biased region" description="Basic and acidic residues" evidence="1">
    <location>
        <begin position="1310"/>
        <end position="1325"/>
    </location>
</feature>
<feature type="region of interest" description="Disordered" evidence="1">
    <location>
        <begin position="767"/>
        <end position="786"/>
    </location>
</feature>
<dbReference type="InterPro" id="IPR012340">
    <property type="entry name" value="NA-bd_OB-fold"/>
</dbReference>
<evidence type="ECO:0000259" key="2">
    <source>
        <dbReference type="SMART" id="SM00976"/>
    </source>
</evidence>
<feature type="region of interest" description="Disordered" evidence="1">
    <location>
        <begin position="1301"/>
        <end position="1334"/>
    </location>
</feature>
<feature type="compositionally biased region" description="Polar residues" evidence="1">
    <location>
        <begin position="554"/>
        <end position="575"/>
    </location>
</feature>
<proteinExistence type="predicted"/>
<protein>
    <recommendedName>
        <fullName evidence="2">Telomeric single stranded DNA binding POT1/Cdc13 domain-containing protein</fullName>
    </recommendedName>
</protein>
<comment type="caution">
    <text evidence="3">The sequence shown here is derived from an EMBL/GenBank/DDBJ whole genome shotgun (WGS) entry which is preliminary data.</text>
</comment>
<evidence type="ECO:0000256" key="1">
    <source>
        <dbReference type="SAM" id="MobiDB-lite"/>
    </source>
</evidence>
<feature type="compositionally biased region" description="Basic and acidic residues" evidence="1">
    <location>
        <begin position="535"/>
        <end position="553"/>
    </location>
</feature>
<dbReference type="Gene3D" id="2.40.50.140">
    <property type="entry name" value="Nucleic acid-binding proteins"/>
    <property type="match status" value="1"/>
</dbReference>
<feature type="compositionally biased region" description="Low complexity" evidence="1">
    <location>
        <begin position="300"/>
        <end position="314"/>
    </location>
</feature>
<dbReference type="EMBL" id="JAVRRR010000629">
    <property type="protein sequence ID" value="KAK5141198.1"/>
    <property type="molecule type" value="Genomic_DNA"/>
</dbReference>
<feature type="region of interest" description="Disordered" evidence="1">
    <location>
        <begin position="1115"/>
        <end position="1152"/>
    </location>
</feature>
<dbReference type="InterPro" id="IPR011564">
    <property type="entry name" value="Telomer_end-bd_POT1/Cdc13"/>
</dbReference>
<feature type="compositionally biased region" description="Polar residues" evidence="1">
    <location>
        <begin position="330"/>
        <end position="341"/>
    </location>
</feature>
<feature type="region of interest" description="Disordered" evidence="1">
    <location>
        <begin position="699"/>
        <end position="756"/>
    </location>
</feature>
<accession>A0ABR0KZN5</accession>
<feature type="compositionally biased region" description="Polar residues" evidence="1">
    <location>
        <begin position="509"/>
        <end position="520"/>
    </location>
</feature>
<feature type="compositionally biased region" description="Polar residues" evidence="1">
    <location>
        <begin position="405"/>
        <end position="416"/>
    </location>
</feature>
<feature type="domain" description="Telomeric single stranded DNA binding POT1/Cdc13" evidence="2">
    <location>
        <begin position="1414"/>
        <end position="1570"/>
    </location>
</feature>
<name>A0ABR0KZN5_9PEZI</name>
<dbReference type="Proteomes" id="UP001308179">
    <property type="component" value="Unassembled WGS sequence"/>
</dbReference>
<feature type="compositionally biased region" description="Polar residues" evidence="1">
    <location>
        <begin position="290"/>
        <end position="299"/>
    </location>
</feature>
<reference evidence="3 4" key="1">
    <citation type="submission" date="2023-08" db="EMBL/GenBank/DDBJ databases">
        <title>Black Yeasts Isolated from many extreme environments.</title>
        <authorList>
            <person name="Coleine C."/>
            <person name="Stajich J.E."/>
            <person name="Selbmann L."/>
        </authorList>
    </citation>
    <scope>NUCLEOTIDE SEQUENCE [LARGE SCALE GENOMIC DNA]</scope>
    <source>
        <strain evidence="3 4">CCFEE 5386</strain>
    </source>
</reference>
<feature type="region of interest" description="Disordered" evidence="1">
    <location>
        <begin position="240"/>
        <end position="446"/>
    </location>
</feature>
<feature type="compositionally biased region" description="Basic and acidic residues" evidence="1">
    <location>
        <begin position="710"/>
        <end position="726"/>
    </location>
</feature>
<feature type="region of interest" description="Disordered" evidence="1">
    <location>
        <begin position="153"/>
        <end position="180"/>
    </location>
</feature>
<feature type="region of interest" description="Disordered" evidence="1">
    <location>
        <begin position="475"/>
        <end position="590"/>
    </location>
</feature>